<evidence type="ECO:0000256" key="2">
    <source>
        <dbReference type="ARBA" id="ARBA00022837"/>
    </source>
</evidence>
<evidence type="ECO:0000313" key="5">
    <source>
        <dbReference type="Proteomes" id="UP001157186"/>
    </source>
</evidence>
<proteinExistence type="predicted"/>
<dbReference type="Pfam" id="PF05567">
    <property type="entry name" value="T4P_PilY1"/>
    <property type="match status" value="1"/>
</dbReference>
<reference evidence="4 5" key="1">
    <citation type="submission" date="2023-03" db="EMBL/GenBank/DDBJ databases">
        <title>Draft genome sequence of Thalassotalea insulae KCTC 62186T.</title>
        <authorList>
            <person name="Sawabe T."/>
        </authorList>
    </citation>
    <scope>NUCLEOTIDE SEQUENCE [LARGE SCALE GENOMIC DNA]</scope>
    <source>
        <strain evidence="4 5">KCTC 62186</strain>
    </source>
</reference>
<evidence type="ECO:0000259" key="3">
    <source>
        <dbReference type="Pfam" id="PF05567"/>
    </source>
</evidence>
<dbReference type="InterPro" id="IPR008707">
    <property type="entry name" value="B-propeller_PilY1"/>
</dbReference>
<keyword evidence="1" id="KW-0479">Metal-binding</keyword>
<feature type="domain" description="PilY1 beta-propeller" evidence="3">
    <location>
        <begin position="710"/>
        <end position="945"/>
    </location>
</feature>
<keyword evidence="2" id="KW-0106">Calcium</keyword>
<dbReference type="Gene3D" id="3.40.50.410">
    <property type="entry name" value="von Willebrand factor, type A domain"/>
    <property type="match status" value="1"/>
</dbReference>
<protein>
    <submittedName>
        <fullName evidence="4">Type IV pili system adhesin PilY</fullName>
    </submittedName>
</protein>
<keyword evidence="5" id="KW-1185">Reference proteome</keyword>
<dbReference type="SUPFAM" id="SSF53300">
    <property type="entry name" value="vWA-like"/>
    <property type="match status" value="1"/>
</dbReference>
<dbReference type="EMBL" id="BSST01000001">
    <property type="protein sequence ID" value="GLX77161.1"/>
    <property type="molecule type" value="Genomic_DNA"/>
</dbReference>
<evidence type="ECO:0000256" key="1">
    <source>
        <dbReference type="ARBA" id="ARBA00022723"/>
    </source>
</evidence>
<gene>
    <name evidence="4" type="primary">pilY</name>
    <name evidence="4" type="ORF">tinsulaeT_05010</name>
</gene>
<organism evidence="4 5">
    <name type="scientific">Thalassotalea insulae</name>
    <dbReference type="NCBI Taxonomy" id="2056778"/>
    <lineage>
        <taxon>Bacteria</taxon>
        <taxon>Pseudomonadati</taxon>
        <taxon>Pseudomonadota</taxon>
        <taxon>Gammaproteobacteria</taxon>
        <taxon>Alteromonadales</taxon>
        <taxon>Colwelliaceae</taxon>
        <taxon>Thalassotalea</taxon>
    </lineage>
</organism>
<dbReference type="Proteomes" id="UP001157186">
    <property type="component" value="Unassembled WGS sequence"/>
</dbReference>
<name>A0ABQ6GR49_9GAMM</name>
<comment type="caution">
    <text evidence="4">The sequence shown here is derived from an EMBL/GenBank/DDBJ whole genome shotgun (WGS) entry which is preliminary data.</text>
</comment>
<accession>A0ABQ6GR49</accession>
<sequence length="1223" mass="132533">MKKTLLMGMLACLSTMVSSEDIELYISDVVKQSAAKSKVLIIFDNSGSMTTVEEVNDDFDPNEEYAAEAASHAFNDGAIYFNKGGADGVSSIPTSPSDARRFNIDINSCQTAKDILARRGTYTGRIREYRLKGNTGTWEEIPDNNGLNIEVLDCEDDVILERTDADGNLILDGDGNAIIGNPKNADALAEGYPADGLGNKNNPEYHDTDINSAAVKKVDWSGPLVTLYTAKYLRWFYGQSVNKVTKTRLKIAQDSITDVIESTPSIEFGLEVFNYNQGDLATDGNGGRVVMGIRQMTSTNKATLIDIIDNVITAKTWTPLCESVYEASRYFAGAAVDFGDDDISPGAGYTKNKPPADSTIIDGSKNYKAPFDECTSKAFIILVTDGEPTKDYGADSRIEALTSLMPTDSVDSEGDQVFELKKFTEESLTIGSKYSDDYVSNNYLPALAGWMENYDINPDLDGVQTVSTHTIGFSSGADNAKGLLTETAKRGGGSYFQAKTGLQLTQALLGTLRNLEPSNDSLTSASVAANNFDRTETLNSVYYAMFDPQIGPRWQGNLKKYKVTNGVQLGVNSVAAIDEDSGHFSEFVQSYWSSVTDGNKVAEGGVAEWFGTLTDTNQRTLYTDTSGTGSLATFNYSTLETAFTDAAGLATELNVPQDEVADYIAWAMGKNVDDVKVDNSVPNMRPDIFGDPLHSKPLVVNYGDLGEGKSAIRIVIGTNAGALHMFEDGGNSVKENWAFMPTEFLKNIKPLRDNYASADKVYGIDGQITSYFDDIDGNGKVNGSDKMYIIFGLRRGGSSYYALDITNPDSAPILKWHITNSGDFSELGQTWSKPKVAFSKLNASGSGDSAVAKPVVILGGGYDTNKDTSGPESGDSKGRAIYMVDLVSGSLLWSMAPSGATTTFPGNDSIPSSIATLDSDGDGFTDRLYTGDTGGNVWRVDMPGDDKSKWTVFKLASLGSDTAGDDTNDLRFFNEPSIVRTFISETLKTDITDEEGVTTQIVSHQEIPYDAVLIGSGDRSNPLGTDTDDTFFMIKDKNIKTQAFTADSTPKIPTVITKPDLYNYTDNPFGETMTSQARETLELAVSAKDGWYVNFTQDGEKSSASAIVINGVAYFTSFTPPEFSGELIDCKPPTGKGWLYAIDLALGTKIYDWKSEDADNRDDRIAYISEQFLGAPTLIVVPEDDGGETPGDAVGNIIVGRKIIPVGFQLRTMRTYQYVKEEQ</sequence>
<evidence type="ECO:0000313" key="4">
    <source>
        <dbReference type="EMBL" id="GLX77161.1"/>
    </source>
</evidence>
<dbReference type="InterPro" id="IPR036465">
    <property type="entry name" value="vWFA_dom_sf"/>
</dbReference>